<gene>
    <name evidence="2" type="ORF">JIN84_02345</name>
</gene>
<feature type="chain" id="PRO_5037334391" evidence="1">
    <location>
        <begin position="21"/>
        <end position="103"/>
    </location>
</feature>
<dbReference type="RefSeq" id="WP_200349401.1">
    <property type="nucleotide sequence ID" value="NZ_BAABHZ010000010.1"/>
</dbReference>
<reference evidence="2" key="1">
    <citation type="submission" date="2021-01" db="EMBL/GenBank/DDBJ databases">
        <title>Modified the classification status of verrucomicrobia.</title>
        <authorList>
            <person name="Feng X."/>
        </authorList>
    </citation>
    <scope>NUCLEOTIDE SEQUENCE</scope>
    <source>
        <strain evidence="2">JCM 18052</strain>
    </source>
</reference>
<evidence type="ECO:0000313" key="2">
    <source>
        <dbReference type="EMBL" id="MBK1814435.1"/>
    </source>
</evidence>
<evidence type="ECO:0000256" key="1">
    <source>
        <dbReference type="SAM" id="SignalP"/>
    </source>
</evidence>
<proteinExistence type="predicted"/>
<accession>A0A934R352</accession>
<dbReference type="InterPro" id="IPR002048">
    <property type="entry name" value="EF_hand_dom"/>
</dbReference>
<keyword evidence="3" id="KW-1185">Reference proteome</keyword>
<dbReference type="AlphaFoldDB" id="A0A934R352"/>
<organism evidence="2 3">
    <name type="scientific">Luteolibacter yonseiensis</name>
    <dbReference type="NCBI Taxonomy" id="1144680"/>
    <lineage>
        <taxon>Bacteria</taxon>
        <taxon>Pseudomonadati</taxon>
        <taxon>Verrucomicrobiota</taxon>
        <taxon>Verrucomicrobiia</taxon>
        <taxon>Verrucomicrobiales</taxon>
        <taxon>Verrucomicrobiaceae</taxon>
        <taxon>Luteolibacter</taxon>
    </lineage>
</organism>
<dbReference type="InterPro" id="IPR011992">
    <property type="entry name" value="EF-hand-dom_pair"/>
</dbReference>
<dbReference type="Gene3D" id="1.10.238.10">
    <property type="entry name" value="EF-hand"/>
    <property type="match status" value="1"/>
</dbReference>
<dbReference type="PROSITE" id="PS51257">
    <property type="entry name" value="PROKAR_LIPOPROTEIN"/>
    <property type="match status" value="1"/>
</dbReference>
<name>A0A934R352_9BACT</name>
<dbReference type="CDD" id="cd00051">
    <property type="entry name" value="EFh"/>
    <property type="match status" value="1"/>
</dbReference>
<dbReference type="Proteomes" id="UP000600139">
    <property type="component" value="Unassembled WGS sequence"/>
</dbReference>
<keyword evidence="1" id="KW-0732">Signal</keyword>
<dbReference type="SUPFAM" id="SSF47473">
    <property type="entry name" value="EF-hand"/>
    <property type="match status" value="1"/>
</dbReference>
<comment type="caution">
    <text evidence="2">The sequence shown here is derived from an EMBL/GenBank/DDBJ whole genome shotgun (WGS) entry which is preliminary data.</text>
</comment>
<protein>
    <submittedName>
        <fullName evidence="2">EF-hand domain-containing protein</fullName>
    </submittedName>
</protein>
<dbReference type="GO" id="GO:0005509">
    <property type="term" value="F:calcium ion binding"/>
    <property type="evidence" value="ECO:0007669"/>
    <property type="project" value="InterPro"/>
</dbReference>
<evidence type="ECO:0000313" key="3">
    <source>
        <dbReference type="Proteomes" id="UP000600139"/>
    </source>
</evidence>
<feature type="signal peptide" evidence="1">
    <location>
        <begin position="1"/>
        <end position="20"/>
    </location>
</feature>
<dbReference type="EMBL" id="JAENIK010000004">
    <property type="protein sequence ID" value="MBK1814435.1"/>
    <property type="molecule type" value="Genomic_DNA"/>
</dbReference>
<sequence length="103" mass="11499">MTKFLSVPLLFAFVSCSSGPGPVTPTTRVERQMIGLLQKFDRWDESGDGFLVASELKQAEKLSGHPPEKIIGFYDTNHDGKISLREAQKGYSRVEEAEIQARQ</sequence>